<organism evidence="3 4">
    <name type="scientific">Micromonospora pisi</name>
    <dbReference type="NCBI Taxonomy" id="589240"/>
    <lineage>
        <taxon>Bacteria</taxon>
        <taxon>Bacillati</taxon>
        <taxon>Actinomycetota</taxon>
        <taxon>Actinomycetes</taxon>
        <taxon>Micromonosporales</taxon>
        <taxon>Micromonosporaceae</taxon>
        <taxon>Micromonospora</taxon>
    </lineage>
</organism>
<keyword evidence="4" id="KW-1185">Reference proteome</keyword>
<feature type="compositionally biased region" description="Basic and acidic residues" evidence="1">
    <location>
        <begin position="455"/>
        <end position="483"/>
    </location>
</feature>
<dbReference type="RefSeq" id="WP_121153914.1">
    <property type="nucleotide sequence ID" value="NZ_RBKT01000001.1"/>
</dbReference>
<sequence>MSGAQDPYRRDDPARGLPDGRVRDPERSVAAVAQPEEDADLAAAVRSTTRMRTAFYVVVLLIALGGQVSGAMEALDMPWYVALPAVGALELGGMVVLANADVRRRLGEHATLSRLLSAGIAGGAVAFNWLAHSNHLEGGFYGGMSLLGYLVWLMNTENKRRDRLRAKRQLPPTPPAYEFAGHWLRHPLLTRRARTLAKAAPALGLYGSLDAARTQVRTERRQAALAKVLRRKIRRALDGTTADIAVAVYDLDEIARRLAERADYDGLTALIAADLSPARVLAGNLPAARRRWWRRRGATPDAVELASAGRLLSDALSAPDPSGLHPEHRPTVDAVRGPLAPALEHPGPLPALTEAPAVPDALAPSATVDTRLDPPDVAARRTVPSDVAAGQPVPLDAVAGSPDGTAGQSEVAAGQSEVAAGQSVKAEATAGKPGSSAVRVESEERATARVSRANGRGDRANGRTHRVADRANGRTDRADRVAESVDDSAPDGSGRGDSVERPEPVRPRWDALTAEVSAIFSTSQRRPARTGPEREPAPARPASTGVDVESDVDAEPEPAPEVGSEIAAPGGPVPVVPITERPLPDLVAAAATRTLAPAQVAAMPAADPVRAARGVAPVPAPGEGSLRSRVHALLDAMVSADDERDNSSLTDLAVRELQLTPAERGTAAKYVRTWRAEAPGRRTSPGADRGGQ</sequence>
<proteinExistence type="predicted"/>
<feature type="compositionally biased region" description="Acidic residues" evidence="1">
    <location>
        <begin position="548"/>
        <end position="558"/>
    </location>
</feature>
<feature type="transmembrane region" description="Helical" evidence="2">
    <location>
        <begin position="54"/>
        <end position="72"/>
    </location>
</feature>
<protein>
    <submittedName>
        <fullName evidence="3">Uncharacterized protein</fullName>
    </submittedName>
</protein>
<feature type="region of interest" description="Disordered" evidence="1">
    <location>
        <begin position="1"/>
        <end position="33"/>
    </location>
</feature>
<dbReference type="OrthoDB" id="3366871at2"/>
<evidence type="ECO:0000313" key="3">
    <source>
        <dbReference type="EMBL" id="RKR86103.1"/>
    </source>
</evidence>
<feature type="region of interest" description="Disordered" evidence="1">
    <location>
        <begin position="672"/>
        <end position="692"/>
    </location>
</feature>
<keyword evidence="2" id="KW-1133">Transmembrane helix</keyword>
<gene>
    <name evidence="3" type="ORF">BDK92_0324</name>
</gene>
<accession>A0A495JB84</accession>
<evidence type="ECO:0000313" key="4">
    <source>
        <dbReference type="Proteomes" id="UP000277671"/>
    </source>
</evidence>
<feature type="transmembrane region" description="Helical" evidence="2">
    <location>
        <begin position="78"/>
        <end position="100"/>
    </location>
</feature>
<feature type="region of interest" description="Disordered" evidence="1">
    <location>
        <begin position="314"/>
        <end position="333"/>
    </location>
</feature>
<comment type="caution">
    <text evidence="3">The sequence shown here is derived from an EMBL/GenBank/DDBJ whole genome shotgun (WGS) entry which is preliminary data.</text>
</comment>
<feature type="compositionally biased region" description="Basic and acidic residues" evidence="1">
    <location>
        <begin position="7"/>
        <end position="27"/>
    </location>
</feature>
<name>A0A495JB84_9ACTN</name>
<evidence type="ECO:0000256" key="2">
    <source>
        <dbReference type="SAM" id="Phobius"/>
    </source>
</evidence>
<feature type="region of interest" description="Disordered" evidence="1">
    <location>
        <begin position="382"/>
        <end position="576"/>
    </location>
</feature>
<reference evidence="3 4" key="1">
    <citation type="submission" date="2018-10" db="EMBL/GenBank/DDBJ databases">
        <title>Sequencing the genomes of 1000 actinobacteria strains.</title>
        <authorList>
            <person name="Klenk H.-P."/>
        </authorList>
    </citation>
    <scope>NUCLEOTIDE SEQUENCE [LARGE SCALE GENOMIC DNA]</scope>
    <source>
        <strain evidence="3 4">DSM 45175</strain>
    </source>
</reference>
<feature type="compositionally biased region" description="Basic and acidic residues" evidence="1">
    <location>
        <begin position="497"/>
        <end position="509"/>
    </location>
</feature>
<keyword evidence="2" id="KW-0812">Transmembrane</keyword>
<dbReference type="EMBL" id="RBKT01000001">
    <property type="protein sequence ID" value="RKR86103.1"/>
    <property type="molecule type" value="Genomic_DNA"/>
</dbReference>
<feature type="transmembrane region" description="Helical" evidence="2">
    <location>
        <begin position="112"/>
        <end position="132"/>
    </location>
</feature>
<keyword evidence="2" id="KW-0472">Membrane</keyword>
<dbReference type="AlphaFoldDB" id="A0A495JB84"/>
<evidence type="ECO:0000256" key="1">
    <source>
        <dbReference type="SAM" id="MobiDB-lite"/>
    </source>
</evidence>
<dbReference type="Proteomes" id="UP000277671">
    <property type="component" value="Unassembled WGS sequence"/>
</dbReference>